<gene>
    <name evidence="1" type="ORF">RhiirA4_544665</name>
</gene>
<name>A0A2I1GPJ6_9GLOM</name>
<evidence type="ECO:0000313" key="2">
    <source>
        <dbReference type="Proteomes" id="UP000234323"/>
    </source>
</evidence>
<accession>A0A2I1GPJ6</accession>
<sequence length="275" mass="31330">MEDSKCSKCNCQRYKAQAGKEVCFFCSHSIGFHEIPFSNINTEEHPYGPCLECRCQFYKEEIPYKCVYCGHSQGFHRSWPTTSTRNFRNAGRPASESVTVKHLLLFEEESPNMLPKEGSVKWNNMMDKGLIKENFKISINDDIFNEFRNLFGIADQSTKFKLYSPTDGKPVKLNDEPSFGLIKSTISKANRRLYIGKYRGAPGSNFTELTEALFEGSNFDVPSQSMELNNEAARKDDGIEYETTRGIMEYFRFDPNTDPVEVTAHPPRGADLTGK</sequence>
<dbReference type="AlphaFoldDB" id="A0A2I1GPJ6"/>
<evidence type="ECO:0000313" key="1">
    <source>
        <dbReference type="EMBL" id="PKY48507.1"/>
    </source>
</evidence>
<keyword evidence="2" id="KW-1185">Reference proteome</keyword>
<reference evidence="1 2" key="1">
    <citation type="submission" date="2015-10" db="EMBL/GenBank/DDBJ databases">
        <title>Genome analyses suggest a sexual origin of heterokaryosis in a supposedly ancient asexual fungus.</title>
        <authorList>
            <person name="Ropars J."/>
            <person name="Sedzielewska K."/>
            <person name="Noel J."/>
            <person name="Charron P."/>
            <person name="Farinelli L."/>
            <person name="Marton T."/>
            <person name="Kruger M."/>
            <person name="Pelin A."/>
            <person name="Brachmann A."/>
            <person name="Corradi N."/>
        </authorList>
    </citation>
    <scope>NUCLEOTIDE SEQUENCE [LARGE SCALE GENOMIC DNA]</scope>
    <source>
        <strain evidence="1 2">A4</strain>
    </source>
</reference>
<dbReference type="VEuPathDB" id="FungiDB:FUN_008417"/>
<dbReference type="Proteomes" id="UP000234323">
    <property type="component" value="Unassembled WGS sequence"/>
</dbReference>
<organism evidence="1 2">
    <name type="scientific">Rhizophagus irregularis</name>
    <dbReference type="NCBI Taxonomy" id="588596"/>
    <lineage>
        <taxon>Eukaryota</taxon>
        <taxon>Fungi</taxon>
        <taxon>Fungi incertae sedis</taxon>
        <taxon>Mucoromycota</taxon>
        <taxon>Glomeromycotina</taxon>
        <taxon>Glomeromycetes</taxon>
        <taxon>Glomerales</taxon>
        <taxon>Glomeraceae</taxon>
        <taxon>Rhizophagus</taxon>
    </lineage>
</organism>
<dbReference type="VEuPathDB" id="FungiDB:RhiirFUN_008783"/>
<dbReference type="OrthoDB" id="2303968at2759"/>
<comment type="caution">
    <text evidence="1">The sequence shown here is derived from an EMBL/GenBank/DDBJ whole genome shotgun (WGS) entry which is preliminary data.</text>
</comment>
<proteinExistence type="predicted"/>
<dbReference type="VEuPathDB" id="FungiDB:RhiirA1_406581"/>
<dbReference type="EMBL" id="LLXI01000647">
    <property type="protein sequence ID" value="PKY48507.1"/>
    <property type="molecule type" value="Genomic_DNA"/>
</dbReference>
<protein>
    <submittedName>
        <fullName evidence="1">Uncharacterized protein</fullName>
    </submittedName>
</protein>